<dbReference type="AlphaFoldDB" id="V6F8Z8"/>
<dbReference type="PANTHER" id="PTHR43685">
    <property type="entry name" value="GLYCOSYLTRANSFERASE"/>
    <property type="match status" value="1"/>
</dbReference>
<keyword evidence="3" id="KW-1185">Reference proteome</keyword>
<dbReference type="InterPro" id="IPR029044">
    <property type="entry name" value="Nucleotide-diphossugar_trans"/>
</dbReference>
<evidence type="ECO:0000259" key="1">
    <source>
        <dbReference type="Pfam" id="PF00535"/>
    </source>
</evidence>
<organism evidence="2 3">
    <name type="scientific">Magnetospirillum gryphiswaldense (strain DSM 6361 / JCM 21280 / NBRC 15271 / MSR-1)</name>
    <dbReference type="NCBI Taxonomy" id="431944"/>
    <lineage>
        <taxon>Bacteria</taxon>
        <taxon>Pseudomonadati</taxon>
        <taxon>Pseudomonadota</taxon>
        <taxon>Alphaproteobacteria</taxon>
        <taxon>Rhodospirillales</taxon>
        <taxon>Rhodospirillaceae</taxon>
        <taxon>Magnetospirillum</taxon>
    </lineage>
</organism>
<sequence length="290" mass="32175">MNAHQQNATVAVITRTCNRPQLLERACGSVMAQSRRDFLWVLVNNGGDPIPVEAAAARAAAAGLAVQVHHIAAMGIEAASNHGIRHSVSTHVAIHDDDDCWEPEFLERTVGYLSDRSRLAGVATASTQVMERLDADGITILSRAPYQPWVRAIHLVDMAQRNLFPPIALLFRRDAWEQVGGFDEELPVLGDWDFNLKVLRHHDIGFIAEALANYHIRPGITDSADTNGNTITAGLDRFHETDPIIRNRLLRQDLDQGRIGLGWLVALGRQHQAMWTVLRGLMKNTKDTKP</sequence>
<dbReference type="CDD" id="cd00761">
    <property type="entry name" value="Glyco_tranf_GTA_type"/>
    <property type="match status" value="1"/>
</dbReference>
<dbReference type="GO" id="GO:0016740">
    <property type="term" value="F:transferase activity"/>
    <property type="evidence" value="ECO:0007669"/>
    <property type="project" value="UniProtKB-KW"/>
</dbReference>
<keyword evidence="2" id="KW-0808">Transferase</keyword>
<dbReference type="Proteomes" id="UP000018922">
    <property type="component" value="Chromosome I"/>
</dbReference>
<dbReference type="HOGENOM" id="CLU_071580_0_0_5"/>
<dbReference type="STRING" id="1430440.MGMSRv2__4178"/>
<protein>
    <submittedName>
        <fullName evidence="2">Glycosyl transferase</fullName>
    </submittedName>
</protein>
<dbReference type="KEGG" id="mgy:MGMSRv2__4178"/>
<dbReference type="Gene3D" id="3.90.550.10">
    <property type="entry name" value="Spore Coat Polysaccharide Biosynthesis Protein SpsA, Chain A"/>
    <property type="match status" value="1"/>
</dbReference>
<dbReference type="EMBL" id="HG794546">
    <property type="protein sequence ID" value="CDL01393.1"/>
    <property type="molecule type" value="Genomic_DNA"/>
</dbReference>
<gene>
    <name evidence="2" type="ordered locus">MGMSRv2__4178</name>
</gene>
<feature type="domain" description="Glycosyltransferase 2-like" evidence="1">
    <location>
        <begin position="12"/>
        <end position="143"/>
    </location>
</feature>
<accession>V6F8Z8</accession>
<dbReference type="SUPFAM" id="SSF53448">
    <property type="entry name" value="Nucleotide-diphospho-sugar transferases"/>
    <property type="match status" value="1"/>
</dbReference>
<evidence type="ECO:0000313" key="2">
    <source>
        <dbReference type="EMBL" id="CDL01393.1"/>
    </source>
</evidence>
<dbReference type="Pfam" id="PF00535">
    <property type="entry name" value="Glycos_transf_2"/>
    <property type="match status" value="1"/>
</dbReference>
<dbReference type="PANTHER" id="PTHR43685:SF11">
    <property type="entry name" value="GLYCOSYLTRANSFERASE TAGX-RELATED"/>
    <property type="match status" value="1"/>
</dbReference>
<reference evidence="2 3" key="1">
    <citation type="journal article" date="2014" name="Genome Announc.">
        <title>Complete genome sequence of Magnetospirillum gryphiswaldense MSR-1.</title>
        <authorList>
            <person name="Wang X."/>
            <person name="Wang Q."/>
            <person name="Zhang W."/>
            <person name="Wang Y."/>
            <person name="Li L."/>
            <person name="Wen T."/>
            <person name="Zhang T."/>
            <person name="Zhang Y."/>
            <person name="Xu J."/>
            <person name="Hu J."/>
            <person name="Li S."/>
            <person name="Liu L."/>
            <person name="Liu J."/>
            <person name="Jiang W."/>
            <person name="Tian J."/>
            <person name="Li Y."/>
            <person name="Schuler D."/>
            <person name="Wang L."/>
            <person name="Li J."/>
        </authorList>
    </citation>
    <scope>NUCLEOTIDE SEQUENCE [LARGE SCALE GENOMIC DNA]</scope>
    <source>
        <strain evidence="3">DSM 6361 / JCM 21280 / NBRC 15271 / MSR-1</strain>
    </source>
</reference>
<evidence type="ECO:0000313" key="3">
    <source>
        <dbReference type="Proteomes" id="UP000018922"/>
    </source>
</evidence>
<dbReference type="InterPro" id="IPR050834">
    <property type="entry name" value="Glycosyltransf_2"/>
</dbReference>
<proteinExistence type="predicted"/>
<dbReference type="InterPro" id="IPR001173">
    <property type="entry name" value="Glyco_trans_2-like"/>
</dbReference>
<dbReference type="eggNOG" id="COG1216">
    <property type="taxonomic scope" value="Bacteria"/>
</dbReference>
<name>V6F8Z8_MAGGM</name>